<evidence type="ECO:0000313" key="5">
    <source>
        <dbReference type="EMBL" id="KEP45805.1"/>
    </source>
</evidence>
<dbReference type="Gene3D" id="3.40.50.300">
    <property type="entry name" value="P-loop containing nucleotide triphosphate hydrolases"/>
    <property type="match status" value="1"/>
</dbReference>
<feature type="repeat" description="WD" evidence="3">
    <location>
        <begin position="1221"/>
        <end position="1262"/>
    </location>
</feature>
<evidence type="ECO:0000259" key="4">
    <source>
        <dbReference type="PROSITE" id="PS50837"/>
    </source>
</evidence>
<feature type="repeat" description="WD" evidence="3">
    <location>
        <begin position="830"/>
        <end position="871"/>
    </location>
</feature>
<dbReference type="PROSITE" id="PS50837">
    <property type="entry name" value="NACHT"/>
    <property type="match status" value="1"/>
</dbReference>
<dbReference type="Pfam" id="PF00400">
    <property type="entry name" value="WD40"/>
    <property type="match status" value="12"/>
</dbReference>
<evidence type="ECO:0000256" key="3">
    <source>
        <dbReference type="PROSITE-ProRule" id="PRU00221"/>
    </source>
</evidence>
<dbReference type="HOGENOM" id="CLU_000288_6_3_1"/>
<gene>
    <name evidence="5" type="ORF">V565_239970</name>
</gene>
<keyword evidence="6" id="KW-1185">Reference proteome</keyword>
<dbReference type="Gene3D" id="2.130.10.10">
    <property type="entry name" value="YVTN repeat-like/Quinoprotein amine dehydrogenase"/>
    <property type="match status" value="5"/>
</dbReference>
<dbReference type="InterPro" id="IPR020472">
    <property type="entry name" value="WD40_PAC1"/>
</dbReference>
<dbReference type="InterPro" id="IPR036322">
    <property type="entry name" value="WD40_repeat_dom_sf"/>
</dbReference>
<dbReference type="InterPro" id="IPR019775">
    <property type="entry name" value="WD40_repeat_CS"/>
</dbReference>
<dbReference type="InterPro" id="IPR001680">
    <property type="entry name" value="WD40_rpt"/>
</dbReference>
<dbReference type="SUPFAM" id="SSF82171">
    <property type="entry name" value="DPP6 N-terminal domain-like"/>
    <property type="match status" value="1"/>
</dbReference>
<feature type="non-terminal residue" evidence="5">
    <location>
        <position position="1347"/>
    </location>
</feature>
<dbReference type="InterPro" id="IPR056884">
    <property type="entry name" value="NPHP3-like_N"/>
</dbReference>
<keyword evidence="1 3" id="KW-0853">WD repeat</keyword>
<dbReference type="OrthoDB" id="538223at2759"/>
<sequence>MTTSMRNLCGAIGAELRQVYGTQDRNTILRLLKAEQDLDKITGCYRRIQSHLDRIMLNATLNILRIIDKQATEAQLRQLNPSMSARYNSAEAGVVQRRECTANTREQVLLDLKAWKDKSGGENVCWINGMAGTGKTTITNTLCSTLENSYELGASFFCTRSLPACRDVKLLLPTIAYQLARFSDPFRGALLQVLDRDPDVHTKVLRVQFQRMILEPLRDVRGSLPTNLVVVIDALDECADGNGVEQILVVLLENASELPVKFLVSSRPEYHIRQQIDKSNRRTQITLHELDEKMVKADIETYLKAELAIMSIPLTTEQLEDLVKRAGVLFIYAATILRYITGGDPLERLDTVLQASNTGQEASKKTREIDGLYEAVLASALGNPHLEFSEKQRMELVLHTVVCAQEPLTVDALAGLLGLNTSKVVAALKPLWSVLHVSGRHESDRVNVLHASFPEYMLDPTRSGQFTCKAELQHGKLADLCFGRISRNTPQFNICNLESSYQFDNDVTQIEEKVKKMIPMDLLYASQYWAVHLCLGGTSNERAKELHEFFAKRLLLWMEVLNLTKCIEKSIGLVERAMSWLQGIEGFKSAIELAQDARRFTTMFATSPISRSTPHLYVSMLASWPDCQPVARHYSRQVNDLVQINGLEGTQRQPGLLSLIPVGYQVYCVACSPTGRLFAAGTIDGRVLVWDPVTIRMTVDPINAHSAAVRAIAISPDGTRMCSGSQDNTICVWDPLSGQLVAGPLTEHTNLVRSVDYSPDGVWLASGSADGTVRIWSTHNWEMQGGPLEGDDGPVRSVAFSPNGSILAAASESLIHLWNPLGGEIIGEPLKGHTDYIWSLAFLPDGKHLISGSNDSTICIWNVHTRQLAFGPFREHIYRVSQVAVSPDDQFLVSAASDDTIRIWNTKTWQSRVLFQNTGVANSVTFSPDGLRLVSGSDDGNVRIWEIPEHSDEQVVDSQLEGHSDWIRTVAFSPCGTYLISGSDDMTVCIWDLQTRRLRRSPLKHDYRILKAGVSADGERIFSVSEDRMIHVWSEQMGELEYAIGPIKTDGVYNTDYQEFWPAAFLFDGKRVVCGSNSGNIYIQDGHKPSYSLTGHNHEVRSIAFSPNGQLFASGSADGSLMIWDAGTGEGLFDALTGHFGSVGSIAFSPDGTQVASGSSDETIRLWSSLTGAPIGNPFEGHTHSVSSVAFSPSGGQLVSASDDKTMRVWDVASGELIAAFEGHTDIVLSVAFSPDGTQIASGSADKTIRLWNTPVQSTSSTGFVDCEGSLERPTSAPIKHPALDWNMDMDGWVHDTQDRPLFWVPPDLRSVLLLQQNTGLISRQGCIELDFSNARIGDNWATCYKP</sequence>
<feature type="repeat" description="WD" evidence="3">
    <location>
        <begin position="1179"/>
        <end position="1220"/>
    </location>
</feature>
<feature type="repeat" description="WD" evidence="3">
    <location>
        <begin position="702"/>
        <end position="743"/>
    </location>
</feature>
<feature type="repeat" description="WD" evidence="3">
    <location>
        <begin position="1093"/>
        <end position="1134"/>
    </location>
</feature>
<reference evidence="5 6" key="1">
    <citation type="submission" date="2013-12" db="EMBL/GenBank/DDBJ databases">
        <authorList>
            <person name="Cubeta M."/>
            <person name="Pakala S."/>
            <person name="Fedorova N."/>
            <person name="Thomas E."/>
            <person name="Dean R."/>
            <person name="Jabaji S."/>
            <person name="Neate S."/>
            <person name="Toda T."/>
            <person name="Tavantzis S."/>
            <person name="Vilgalys R."/>
            <person name="Bharathan N."/>
            <person name="Pakala S."/>
            <person name="Losada L.S."/>
            <person name="Zafar N."/>
            <person name="Nierman W."/>
        </authorList>
    </citation>
    <scope>NUCLEOTIDE SEQUENCE [LARGE SCALE GENOMIC DNA]</scope>
    <source>
        <strain evidence="5 6">123E</strain>
    </source>
</reference>
<dbReference type="SMART" id="SM00320">
    <property type="entry name" value="WD40"/>
    <property type="match status" value="14"/>
</dbReference>
<evidence type="ECO:0000256" key="1">
    <source>
        <dbReference type="ARBA" id="ARBA00022574"/>
    </source>
</evidence>
<dbReference type="InterPro" id="IPR015943">
    <property type="entry name" value="WD40/YVTN_repeat-like_dom_sf"/>
</dbReference>
<dbReference type="SUPFAM" id="SSF52540">
    <property type="entry name" value="P-loop containing nucleoside triphosphate hydrolases"/>
    <property type="match status" value="1"/>
</dbReference>
<feature type="repeat" description="WD" evidence="3">
    <location>
        <begin position="1136"/>
        <end position="1168"/>
    </location>
</feature>
<feature type="repeat" description="WD" evidence="3">
    <location>
        <begin position="745"/>
        <end position="777"/>
    </location>
</feature>
<evidence type="ECO:0000313" key="6">
    <source>
        <dbReference type="Proteomes" id="UP000027456"/>
    </source>
</evidence>
<proteinExistence type="predicted"/>
<dbReference type="PROSITE" id="PS00678">
    <property type="entry name" value="WD_REPEATS_1"/>
    <property type="match status" value="5"/>
</dbReference>
<dbReference type="PANTHER" id="PTHR19848">
    <property type="entry name" value="WD40 REPEAT PROTEIN"/>
    <property type="match status" value="1"/>
</dbReference>
<feature type="repeat" description="WD" evidence="3">
    <location>
        <begin position="666"/>
        <end position="691"/>
    </location>
</feature>
<protein>
    <submittedName>
        <fullName evidence="5">Vegetative incompatibility protein HET-E-1</fullName>
    </submittedName>
</protein>
<dbReference type="Pfam" id="PF24883">
    <property type="entry name" value="NPHP3_N"/>
    <property type="match status" value="1"/>
</dbReference>
<keyword evidence="2" id="KW-0677">Repeat</keyword>
<accession>A0A074RKD1</accession>
<dbReference type="CDD" id="cd00200">
    <property type="entry name" value="WD40"/>
    <property type="match status" value="2"/>
</dbReference>
<name>A0A074RKD1_9AGAM</name>
<evidence type="ECO:0000256" key="2">
    <source>
        <dbReference type="ARBA" id="ARBA00022737"/>
    </source>
</evidence>
<dbReference type="PRINTS" id="PR00320">
    <property type="entry name" value="GPROTEINBRPT"/>
</dbReference>
<comment type="caution">
    <text evidence="5">The sequence shown here is derived from an EMBL/GenBank/DDBJ whole genome shotgun (WGS) entry which is preliminary data.</text>
</comment>
<feature type="repeat" description="WD" evidence="3">
    <location>
        <begin position="788"/>
        <end position="819"/>
    </location>
</feature>
<dbReference type="EMBL" id="AZST01001483">
    <property type="protein sequence ID" value="KEP45805.1"/>
    <property type="molecule type" value="Genomic_DNA"/>
</dbReference>
<feature type="domain" description="NACHT" evidence="4">
    <location>
        <begin position="123"/>
        <end position="268"/>
    </location>
</feature>
<dbReference type="Proteomes" id="UP000027456">
    <property type="component" value="Unassembled WGS sequence"/>
</dbReference>
<dbReference type="PROSITE" id="PS50082">
    <property type="entry name" value="WD_REPEATS_2"/>
    <property type="match status" value="12"/>
</dbReference>
<feature type="repeat" description="WD" evidence="3">
    <location>
        <begin position="960"/>
        <end position="1001"/>
    </location>
</feature>
<dbReference type="PANTHER" id="PTHR19848:SF8">
    <property type="entry name" value="F-BOX AND WD REPEAT DOMAIN CONTAINING 7"/>
    <property type="match status" value="1"/>
</dbReference>
<organism evidence="5 6">
    <name type="scientific">Rhizoctonia solani 123E</name>
    <dbReference type="NCBI Taxonomy" id="1423351"/>
    <lineage>
        <taxon>Eukaryota</taxon>
        <taxon>Fungi</taxon>
        <taxon>Dikarya</taxon>
        <taxon>Basidiomycota</taxon>
        <taxon>Agaricomycotina</taxon>
        <taxon>Agaricomycetes</taxon>
        <taxon>Cantharellales</taxon>
        <taxon>Ceratobasidiaceae</taxon>
        <taxon>Rhizoctonia</taxon>
    </lineage>
</organism>
<dbReference type="SUPFAM" id="SSF50978">
    <property type="entry name" value="WD40 repeat-like"/>
    <property type="match status" value="1"/>
</dbReference>
<dbReference type="InterPro" id="IPR027417">
    <property type="entry name" value="P-loop_NTPase"/>
</dbReference>
<dbReference type="InterPro" id="IPR007111">
    <property type="entry name" value="NACHT_NTPase"/>
</dbReference>
<dbReference type="STRING" id="1423351.A0A074RKD1"/>
<feature type="repeat" description="WD" evidence="3">
    <location>
        <begin position="873"/>
        <end position="908"/>
    </location>
</feature>
<feature type="repeat" description="WD" evidence="3">
    <location>
        <begin position="914"/>
        <end position="955"/>
    </location>
</feature>
<dbReference type="PROSITE" id="PS50294">
    <property type="entry name" value="WD_REPEATS_REGION"/>
    <property type="match status" value="10"/>
</dbReference>